<dbReference type="EMBL" id="KZ613479">
    <property type="protein sequence ID" value="PMD22153.1"/>
    <property type="molecule type" value="Genomic_DNA"/>
</dbReference>
<evidence type="ECO:0008006" key="3">
    <source>
        <dbReference type="Google" id="ProtNLM"/>
    </source>
</evidence>
<reference evidence="1 2" key="1">
    <citation type="submission" date="2016-05" db="EMBL/GenBank/DDBJ databases">
        <title>A degradative enzymes factory behind the ericoid mycorrhizal symbiosis.</title>
        <authorList>
            <consortium name="DOE Joint Genome Institute"/>
            <person name="Martino E."/>
            <person name="Morin E."/>
            <person name="Grelet G."/>
            <person name="Kuo A."/>
            <person name="Kohler A."/>
            <person name="Daghino S."/>
            <person name="Barry K."/>
            <person name="Choi C."/>
            <person name="Cichocki N."/>
            <person name="Clum A."/>
            <person name="Copeland A."/>
            <person name="Hainaut M."/>
            <person name="Haridas S."/>
            <person name="Labutti K."/>
            <person name="Lindquist E."/>
            <person name="Lipzen A."/>
            <person name="Khouja H.-R."/>
            <person name="Murat C."/>
            <person name="Ohm R."/>
            <person name="Olson A."/>
            <person name="Spatafora J."/>
            <person name="Veneault-Fourrey C."/>
            <person name="Henrissat B."/>
            <person name="Grigoriev I."/>
            <person name="Martin F."/>
            <person name="Perotto S."/>
        </authorList>
    </citation>
    <scope>NUCLEOTIDE SEQUENCE [LARGE SCALE GENOMIC DNA]</scope>
    <source>
        <strain evidence="1 2">UAMH 7357</strain>
    </source>
</reference>
<keyword evidence="2" id="KW-1185">Reference proteome</keyword>
<dbReference type="InterPro" id="IPR010323">
    <property type="entry name" value="DUF924"/>
</dbReference>
<dbReference type="Gene3D" id="1.25.40.10">
    <property type="entry name" value="Tetratricopeptide repeat domain"/>
    <property type="match status" value="1"/>
</dbReference>
<dbReference type="AlphaFoldDB" id="A0A2J6Q7C9"/>
<gene>
    <name evidence="1" type="ORF">NA56DRAFT_114807</name>
</gene>
<evidence type="ECO:0000313" key="1">
    <source>
        <dbReference type="EMBL" id="PMD22153.1"/>
    </source>
</evidence>
<name>A0A2J6Q7C9_9HELO</name>
<accession>A0A2J6Q7C9</accession>
<dbReference type="SUPFAM" id="SSF48452">
    <property type="entry name" value="TPR-like"/>
    <property type="match status" value="1"/>
</dbReference>
<dbReference type="InterPro" id="IPR011990">
    <property type="entry name" value="TPR-like_helical_dom_sf"/>
</dbReference>
<sequence length="312" mass="36321">MVSTSSDLSSLLTPTLFHQVFKNRLPWPKKKPLNFKEVFTYIFRADGEPYQEKLREIAWPALKALSTQGVDKVPDMMQFLPPPESKDFPEQALGLQLLLDQGPRALFDGMDERYIYDYFQHVSKKYAQQLLNLPSSLRIDSKKRWMEEQGASFEYWLLVRMWLIAPLIHSEVLADHELGGLMNEEVRVEVERFSGKTDPYRAKRAALAVDTHAFGKMVREGPSLENGVTMDEWFFWMWTVLDVHKPIIENFGKYPYQDVAKGRLSTDEEREWTVVFQGGFDNSNSDIAKRIREDVLKGRWTPLGGKDEKFFQ</sequence>
<dbReference type="Pfam" id="PF06041">
    <property type="entry name" value="DUF924"/>
    <property type="match status" value="1"/>
</dbReference>
<evidence type="ECO:0000313" key="2">
    <source>
        <dbReference type="Proteomes" id="UP000235672"/>
    </source>
</evidence>
<organism evidence="1 2">
    <name type="scientific">Hyaloscypha hepaticicola</name>
    <dbReference type="NCBI Taxonomy" id="2082293"/>
    <lineage>
        <taxon>Eukaryota</taxon>
        <taxon>Fungi</taxon>
        <taxon>Dikarya</taxon>
        <taxon>Ascomycota</taxon>
        <taxon>Pezizomycotina</taxon>
        <taxon>Leotiomycetes</taxon>
        <taxon>Helotiales</taxon>
        <taxon>Hyaloscyphaceae</taxon>
        <taxon>Hyaloscypha</taxon>
    </lineage>
</organism>
<dbReference type="Proteomes" id="UP000235672">
    <property type="component" value="Unassembled WGS sequence"/>
</dbReference>
<protein>
    <recommendedName>
        <fullName evidence="3">DUF924-domain-containing protein</fullName>
    </recommendedName>
</protein>
<dbReference type="OrthoDB" id="414698at2759"/>
<proteinExistence type="predicted"/>